<sequence>MFHPMDDASPVAVLGETTANKDFDKNEVILPLDSRTAGDILESAIRKARKWCNVGTVEKDMDEAAQAAASITKEMHRHSKARHFALKAVQRQEPSDLRTPH</sequence>
<organism evidence="1 2">
    <name type="scientific">Marasmiellus scandens</name>
    <dbReference type="NCBI Taxonomy" id="2682957"/>
    <lineage>
        <taxon>Eukaryota</taxon>
        <taxon>Fungi</taxon>
        <taxon>Dikarya</taxon>
        <taxon>Basidiomycota</taxon>
        <taxon>Agaricomycotina</taxon>
        <taxon>Agaricomycetes</taxon>
        <taxon>Agaricomycetidae</taxon>
        <taxon>Agaricales</taxon>
        <taxon>Marasmiineae</taxon>
        <taxon>Omphalotaceae</taxon>
        <taxon>Marasmiellus</taxon>
    </lineage>
</organism>
<proteinExistence type="predicted"/>
<dbReference type="EMBL" id="JBANRG010000023">
    <property type="protein sequence ID" value="KAK7455200.1"/>
    <property type="molecule type" value="Genomic_DNA"/>
</dbReference>
<protein>
    <submittedName>
        <fullName evidence="1">Uncharacterized protein</fullName>
    </submittedName>
</protein>
<evidence type="ECO:0000313" key="1">
    <source>
        <dbReference type="EMBL" id="KAK7455200.1"/>
    </source>
</evidence>
<accession>A0ABR1JCH2</accession>
<comment type="caution">
    <text evidence="1">The sequence shown here is derived from an EMBL/GenBank/DDBJ whole genome shotgun (WGS) entry which is preliminary data.</text>
</comment>
<evidence type="ECO:0000313" key="2">
    <source>
        <dbReference type="Proteomes" id="UP001498398"/>
    </source>
</evidence>
<name>A0ABR1JCH2_9AGAR</name>
<keyword evidence="2" id="KW-1185">Reference proteome</keyword>
<dbReference type="Proteomes" id="UP001498398">
    <property type="component" value="Unassembled WGS sequence"/>
</dbReference>
<gene>
    <name evidence="1" type="ORF">VKT23_011074</name>
</gene>
<reference evidence="1 2" key="1">
    <citation type="submission" date="2024-01" db="EMBL/GenBank/DDBJ databases">
        <title>A draft genome for the cacao thread blight pathogen Marasmiellus scandens.</title>
        <authorList>
            <person name="Baruah I.K."/>
            <person name="Leung J."/>
            <person name="Bukari Y."/>
            <person name="Amoako-Attah I."/>
            <person name="Meinhardt L.W."/>
            <person name="Bailey B.A."/>
            <person name="Cohen S.P."/>
        </authorList>
    </citation>
    <scope>NUCLEOTIDE SEQUENCE [LARGE SCALE GENOMIC DNA]</scope>
    <source>
        <strain evidence="1 2">GH-19</strain>
    </source>
</reference>